<dbReference type="AlphaFoldDB" id="A0A7J7V874"/>
<feature type="compositionally biased region" description="Polar residues" evidence="1">
    <location>
        <begin position="68"/>
        <end position="90"/>
    </location>
</feature>
<evidence type="ECO:0000313" key="3">
    <source>
        <dbReference type="Proteomes" id="UP000585614"/>
    </source>
</evidence>
<reference evidence="2 3" key="1">
    <citation type="journal article" date="2020" name="Nature">
        <title>Six reference-quality genomes reveal evolution of bat adaptations.</title>
        <authorList>
            <person name="Jebb D."/>
            <person name="Huang Z."/>
            <person name="Pippel M."/>
            <person name="Hughes G.M."/>
            <person name="Lavrichenko K."/>
            <person name="Devanna P."/>
            <person name="Winkler S."/>
            <person name="Jermiin L.S."/>
            <person name="Skirmuntt E.C."/>
            <person name="Katzourakis A."/>
            <person name="Burkitt-Gray L."/>
            <person name="Ray D.A."/>
            <person name="Sullivan K.A.M."/>
            <person name="Roscito J.G."/>
            <person name="Kirilenko B.M."/>
            <person name="Davalos L.M."/>
            <person name="Corthals A.P."/>
            <person name="Power M.L."/>
            <person name="Jones G."/>
            <person name="Ransome R.D."/>
            <person name="Dechmann D.K.N."/>
            <person name="Locatelli A.G."/>
            <person name="Puechmaille S.J."/>
            <person name="Fedrigo O."/>
            <person name="Jarvis E.D."/>
            <person name="Hiller M."/>
            <person name="Vernes S.C."/>
            <person name="Myers E.W."/>
            <person name="Teeling E.C."/>
        </authorList>
    </citation>
    <scope>NUCLEOTIDE SEQUENCE [LARGE SCALE GENOMIC DNA]</scope>
    <source>
        <strain evidence="2">MRhiFer1</strain>
        <tissue evidence="2">Lung</tissue>
    </source>
</reference>
<comment type="caution">
    <text evidence="2">The sequence shown here is derived from an EMBL/GenBank/DDBJ whole genome shotgun (WGS) entry which is preliminary data.</text>
</comment>
<protein>
    <submittedName>
        <fullName evidence="2">Uncharacterized protein</fullName>
    </submittedName>
</protein>
<feature type="region of interest" description="Disordered" evidence="1">
    <location>
        <begin position="68"/>
        <end position="111"/>
    </location>
</feature>
<proteinExistence type="predicted"/>
<name>A0A7J7V874_RHIFE</name>
<gene>
    <name evidence="2" type="ORF">mRhiFer1_008464</name>
</gene>
<evidence type="ECO:0000256" key="1">
    <source>
        <dbReference type="SAM" id="MobiDB-lite"/>
    </source>
</evidence>
<dbReference type="EMBL" id="JACAGC010000014">
    <property type="protein sequence ID" value="KAF6321349.1"/>
    <property type="molecule type" value="Genomic_DNA"/>
</dbReference>
<sequence>MICRIWIILRLHPQGGPYSCTESKVPAPADTSTRPSWEVTALGLLGLTPLSPDPHLRSFPCHLSNKVSEQQGEGDSVLNEQAVLTPTSPAKRTKPTALSRGPGPWLGKPDFNQRNIWAVVDTATSPWRGPPLTLKSGCRQQ</sequence>
<evidence type="ECO:0000313" key="2">
    <source>
        <dbReference type="EMBL" id="KAF6321349.1"/>
    </source>
</evidence>
<accession>A0A7J7V874</accession>
<dbReference type="Proteomes" id="UP000585614">
    <property type="component" value="Unassembled WGS sequence"/>
</dbReference>
<organism evidence="2 3">
    <name type="scientific">Rhinolophus ferrumequinum</name>
    <name type="common">Greater horseshoe bat</name>
    <dbReference type="NCBI Taxonomy" id="59479"/>
    <lineage>
        <taxon>Eukaryota</taxon>
        <taxon>Metazoa</taxon>
        <taxon>Chordata</taxon>
        <taxon>Craniata</taxon>
        <taxon>Vertebrata</taxon>
        <taxon>Euteleostomi</taxon>
        <taxon>Mammalia</taxon>
        <taxon>Eutheria</taxon>
        <taxon>Laurasiatheria</taxon>
        <taxon>Chiroptera</taxon>
        <taxon>Yinpterochiroptera</taxon>
        <taxon>Rhinolophoidea</taxon>
        <taxon>Rhinolophidae</taxon>
        <taxon>Rhinolophinae</taxon>
        <taxon>Rhinolophus</taxon>
    </lineage>
</organism>